<dbReference type="SUPFAM" id="SSF142984">
    <property type="entry name" value="Nqo1 middle domain-like"/>
    <property type="match status" value="1"/>
</dbReference>
<dbReference type="PROSITE" id="PS00645">
    <property type="entry name" value="COMPLEX1_51K_2"/>
    <property type="match status" value="1"/>
</dbReference>
<evidence type="ECO:0000313" key="7">
    <source>
        <dbReference type="EMBL" id="PSR22357.1"/>
    </source>
</evidence>
<accession>A0A2T2WJD9</accession>
<evidence type="ECO:0000259" key="6">
    <source>
        <dbReference type="SMART" id="SM00928"/>
    </source>
</evidence>
<dbReference type="SUPFAM" id="SSF142019">
    <property type="entry name" value="Nqo1 FMN-binding domain-like"/>
    <property type="match status" value="1"/>
</dbReference>
<dbReference type="Gene3D" id="3.10.20.600">
    <property type="match status" value="1"/>
</dbReference>
<organism evidence="7 8">
    <name type="scientific">Sulfobacillus acidophilus</name>
    <dbReference type="NCBI Taxonomy" id="53633"/>
    <lineage>
        <taxon>Bacteria</taxon>
        <taxon>Bacillati</taxon>
        <taxon>Bacillota</taxon>
        <taxon>Clostridia</taxon>
        <taxon>Eubacteriales</taxon>
        <taxon>Clostridiales Family XVII. Incertae Sedis</taxon>
        <taxon>Sulfobacillus</taxon>
    </lineage>
</organism>
<evidence type="ECO:0000256" key="4">
    <source>
        <dbReference type="ARBA" id="ARBA00023004"/>
    </source>
</evidence>
<dbReference type="PANTHER" id="PTHR43578:SF3">
    <property type="entry name" value="NADH-QUINONE OXIDOREDUCTASE SUBUNIT F"/>
    <property type="match status" value="1"/>
</dbReference>
<name>A0A2T2WJD9_9FIRM</name>
<protein>
    <submittedName>
        <fullName evidence="7">Electron transport complex protein RnfC</fullName>
    </submittedName>
</protein>
<dbReference type="GO" id="GO:0051539">
    <property type="term" value="F:4 iron, 4 sulfur cluster binding"/>
    <property type="evidence" value="ECO:0007669"/>
    <property type="project" value="UniProtKB-KW"/>
</dbReference>
<comment type="caution">
    <text evidence="7">The sequence shown here is derived from an EMBL/GenBank/DDBJ whole genome shotgun (WGS) entry which is preliminary data.</text>
</comment>
<dbReference type="InterPro" id="IPR037225">
    <property type="entry name" value="Nuo51_FMN-bd_sf"/>
</dbReference>
<feature type="domain" description="NADH-ubiquinone oxidoreductase 51kDa subunit iron-sulphur binding" evidence="6">
    <location>
        <begin position="325"/>
        <end position="369"/>
    </location>
</feature>
<evidence type="ECO:0000256" key="3">
    <source>
        <dbReference type="ARBA" id="ARBA00022723"/>
    </source>
</evidence>
<dbReference type="InterPro" id="IPR019575">
    <property type="entry name" value="Nuop51_4Fe4S-bd"/>
</dbReference>
<keyword evidence="4" id="KW-0408">Iron</keyword>
<evidence type="ECO:0000313" key="8">
    <source>
        <dbReference type="Proteomes" id="UP000241848"/>
    </source>
</evidence>
<dbReference type="GO" id="GO:0046872">
    <property type="term" value="F:metal ion binding"/>
    <property type="evidence" value="ECO:0007669"/>
    <property type="project" value="UniProtKB-KW"/>
</dbReference>
<keyword evidence="3" id="KW-0479">Metal-binding</keyword>
<dbReference type="Proteomes" id="UP000241848">
    <property type="component" value="Unassembled WGS sequence"/>
</dbReference>
<dbReference type="InterPro" id="IPR037207">
    <property type="entry name" value="Nuop51_4Fe4S-bd_sf"/>
</dbReference>
<dbReference type="AlphaFoldDB" id="A0A2T2WJD9"/>
<gene>
    <name evidence="7" type="ORF">C7B45_07010</name>
</gene>
<dbReference type="GO" id="GO:0008137">
    <property type="term" value="F:NADH dehydrogenase (ubiquinone) activity"/>
    <property type="evidence" value="ECO:0007669"/>
    <property type="project" value="InterPro"/>
</dbReference>
<dbReference type="InterPro" id="IPR001949">
    <property type="entry name" value="NADH-UbQ_OxRdtase_51kDa_CS"/>
</dbReference>
<dbReference type="Gene3D" id="1.20.1440.230">
    <property type="entry name" value="NADH-ubiquinone oxidoreductase 51kDa subunit, iron-sulphur binding domain"/>
    <property type="match status" value="1"/>
</dbReference>
<dbReference type="EMBL" id="PXYV01000018">
    <property type="protein sequence ID" value="PSR22357.1"/>
    <property type="molecule type" value="Genomic_DNA"/>
</dbReference>
<dbReference type="SMART" id="SM00928">
    <property type="entry name" value="NADH_4Fe-4S"/>
    <property type="match status" value="1"/>
</dbReference>
<dbReference type="Pfam" id="PF01512">
    <property type="entry name" value="Complex1_51K"/>
    <property type="match status" value="1"/>
</dbReference>
<sequence length="408" mass="44063">MPEIRRLLPTLDIASAPTSLERLRERGFERALQRSAAMTSQAIVAEVQASGIKGRGGAAFPTGAKWAAVLAASGEVRYAVMNADESELGTFKDRALLEQDPLGAMVGLVIAARAVGAKRAYCYVRGEYREVEAQMGAAIQTLRQAGWVGADTVDIEIRRGAGAYIAGEETALLNSIEGKRAEPRVKPPFPTTQGLWRSPTLIQNVETLANVALLFAHDVDWFRTYGTPDTPGTKLIGLSGHIEHPGVYEVPFGYPLMQLITETEMGHGVSGSGHLGAVLLGGAAGTFLAPDEIRDSVLDYGSLAKYGASIGSGAFMVFDDTVDLTWVLTKLARFFADESCGQCVPCRVGTRRILEFLQRGELERRPEDLRDLAQAMKDASICGLGQTAPVALLSILDRLERRTNETRR</sequence>
<evidence type="ECO:0000256" key="5">
    <source>
        <dbReference type="ARBA" id="ARBA00023014"/>
    </source>
</evidence>
<dbReference type="GO" id="GO:0010181">
    <property type="term" value="F:FMN binding"/>
    <property type="evidence" value="ECO:0007669"/>
    <property type="project" value="InterPro"/>
</dbReference>
<keyword evidence="2" id="KW-0004">4Fe-4S</keyword>
<proteinExistence type="inferred from homology"/>
<reference evidence="7 8" key="1">
    <citation type="journal article" date="2014" name="BMC Genomics">
        <title>Comparison of environmental and isolate Sulfobacillus genomes reveals diverse carbon, sulfur, nitrogen, and hydrogen metabolisms.</title>
        <authorList>
            <person name="Justice N.B."/>
            <person name="Norman A."/>
            <person name="Brown C.T."/>
            <person name="Singh A."/>
            <person name="Thomas B.C."/>
            <person name="Banfield J.F."/>
        </authorList>
    </citation>
    <scope>NUCLEOTIDE SEQUENCE [LARGE SCALE GENOMIC DNA]</scope>
    <source>
        <strain evidence="7">AMDSBA3</strain>
    </source>
</reference>
<dbReference type="SUPFAM" id="SSF140490">
    <property type="entry name" value="Nqo1C-terminal domain-like"/>
    <property type="match status" value="1"/>
</dbReference>
<dbReference type="PANTHER" id="PTHR43578">
    <property type="entry name" value="NADH-QUINONE OXIDOREDUCTASE SUBUNIT F"/>
    <property type="match status" value="1"/>
</dbReference>
<evidence type="ECO:0000256" key="2">
    <source>
        <dbReference type="ARBA" id="ARBA00022485"/>
    </source>
</evidence>
<comment type="similarity">
    <text evidence="1">Belongs to the complex I 51 kDa subunit family.</text>
</comment>
<dbReference type="Gene3D" id="3.40.50.11540">
    <property type="entry name" value="NADH-ubiquinone oxidoreductase 51kDa subunit"/>
    <property type="match status" value="1"/>
</dbReference>
<dbReference type="Pfam" id="PF10589">
    <property type="entry name" value="NADH_4Fe-4S"/>
    <property type="match status" value="1"/>
</dbReference>
<dbReference type="InterPro" id="IPR011538">
    <property type="entry name" value="Nuo51_FMN-bd"/>
</dbReference>
<keyword evidence="5" id="KW-0411">Iron-sulfur</keyword>
<evidence type="ECO:0000256" key="1">
    <source>
        <dbReference type="ARBA" id="ARBA00007523"/>
    </source>
</evidence>